<dbReference type="AlphaFoldDB" id="A0A367Z051"/>
<proteinExistence type="predicted"/>
<organism evidence="2 3">
    <name type="scientific">Desertihabitans brevis</name>
    <dbReference type="NCBI Taxonomy" id="2268447"/>
    <lineage>
        <taxon>Bacteria</taxon>
        <taxon>Bacillati</taxon>
        <taxon>Actinomycetota</taxon>
        <taxon>Actinomycetes</taxon>
        <taxon>Propionibacteriales</taxon>
        <taxon>Propionibacteriaceae</taxon>
        <taxon>Desertihabitans</taxon>
    </lineage>
</organism>
<accession>A0A367Z051</accession>
<dbReference type="EMBL" id="QOUI01000001">
    <property type="protein sequence ID" value="RCK71553.1"/>
    <property type="molecule type" value="Genomic_DNA"/>
</dbReference>
<name>A0A367Z051_9ACTN</name>
<dbReference type="Pfam" id="PF02464">
    <property type="entry name" value="CinA"/>
    <property type="match status" value="1"/>
</dbReference>
<evidence type="ECO:0000259" key="1">
    <source>
        <dbReference type="Pfam" id="PF02464"/>
    </source>
</evidence>
<comment type="caution">
    <text evidence="2">The sequence shown here is derived from an EMBL/GenBank/DDBJ whole genome shotgun (WGS) entry which is preliminary data.</text>
</comment>
<feature type="domain" description="CinA C-terminal" evidence="1">
    <location>
        <begin position="10"/>
        <end position="159"/>
    </location>
</feature>
<dbReference type="SUPFAM" id="SSF142433">
    <property type="entry name" value="CinA-like"/>
    <property type="match status" value="1"/>
</dbReference>
<dbReference type="NCBIfam" id="TIGR00199">
    <property type="entry name" value="PncC_domain"/>
    <property type="match status" value="1"/>
</dbReference>
<dbReference type="InterPro" id="IPR008136">
    <property type="entry name" value="CinA_C"/>
</dbReference>
<dbReference type="InterPro" id="IPR036653">
    <property type="entry name" value="CinA-like_C"/>
</dbReference>
<dbReference type="Proteomes" id="UP000252770">
    <property type="component" value="Unassembled WGS sequence"/>
</dbReference>
<evidence type="ECO:0000313" key="2">
    <source>
        <dbReference type="EMBL" id="RCK71553.1"/>
    </source>
</evidence>
<keyword evidence="3" id="KW-1185">Reference proteome</keyword>
<sequence>MADPSRPDAVTRTVVGRLIARGGTVATAESLTAGLVSASLAEVPGASAVLRGGVVSYATEVKIGVLGVPEDVVAEHGVVSEPVATAMATGVQERLGADFGVATTGVAGPAPVDDHPPGHVWVAVAGPDGVSARLLQLDGDRNEVRDAAVVHALGLLLEQLD</sequence>
<gene>
    <name evidence="2" type="ORF">DT076_03010</name>
</gene>
<reference evidence="2 3" key="1">
    <citation type="submission" date="2018-07" db="EMBL/GenBank/DDBJ databases">
        <title>Desertimonas flava gen. nov. sp. nov.</title>
        <authorList>
            <person name="Liu S."/>
        </authorList>
    </citation>
    <scope>NUCLEOTIDE SEQUENCE [LARGE SCALE GENOMIC DNA]</scope>
    <source>
        <strain evidence="2 3">16Sb5-5</strain>
    </source>
</reference>
<protein>
    <submittedName>
        <fullName evidence="2">CinA family protein</fullName>
    </submittedName>
</protein>
<evidence type="ECO:0000313" key="3">
    <source>
        <dbReference type="Proteomes" id="UP000252770"/>
    </source>
</evidence>
<dbReference type="Gene3D" id="3.90.950.20">
    <property type="entry name" value="CinA-like"/>
    <property type="match status" value="1"/>
</dbReference>